<evidence type="ECO:0000259" key="1">
    <source>
        <dbReference type="Pfam" id="PF08341"/>
    </source>
</evidence>
<dbReference type="EMBL" id="FUFA01000005">
    <property type="protein sequence ID" value="SPM35985.1"/>
    <property type="molecule type" value="Genomic_DNA"/>
</dbReference>
<dbReference type="OrthoDB" id="2676146at2"/>
<dbReference type="Pfam" id="PF08341">
    <property type="entry name" value="TED"/>
    <property type="match status" value="1"/>
</dbReference>
<dbReference type="RefSeq" id="WP_077088746.1">
    <property type="nucleotide sequence ID" value="NZ_LT721901.1"/>
</dbReference>
<sequence>MTVLSLPHRALARVATQQRTQVRPATELSRMTRYRGGTYSHTVDRVVFSDGTTARTDLIRLHPNVHAYSLDFTGIAPHVPSQYQPGTWSALPHLCNRGGEAEVDWILRNSFPLLTPAELSRQVRAAGYPLGRANINEHEAIAATQAAIWYLTNGLDLDTQPLNIPVAVRRGPGRVITFEFDGEPQLGGYSLRTNSDAAVAVRLQKSTNAVDWQDVSGSRLTTDTEKGRYERTLGVGSTLSASSHGQRGRGYRYYRLIADAGTSTSAIGHVGFWLTGSRHYRNADRIVHLYNYLLAGALTTSSEAEQPALVASGATAGSELVGPFQVRIPLTLNAADGQALIDSDGFPLEGIVQPNTDFYLRPKPGTSMTTLTATAPHSLTGRVLTGMASEGESPRFTPVALALNSDVAIQFDIRWDGDCHPDIVGEAR</sequence>
<dbReference type="InterPro" id="IPR023849">
    <property type="entry name" value="TQXA_dom"/>
</dbReference>
<name>A0A2U3NWZ7_9MYCO</name>
<dbReference type="Proteomes" id="UP000240988">
    <property type="component" value="Unassembled WGS sequence"/>
</dbReference>
<dbReference type="STRING" id="1841860.GCA_900157375_03825"/>
<dbReference type="AlphaFoldDB" id="A0A2U3NWZ7"/>
<organism evidence="2 3">
    <name type="scientific">Mycobacterium rhizamassiliense</name>
    <dbReference type="NCBI Taxonomy" id="1841860"/>
    <lineage>
        <taxon>Bacteria</taxon>
        <taxon>Bacillati</taxon>
        <taxon>Actinomycetota</taxon>
        <taxon>Actinomycetes</taxon>
        <taxon>Mycobacteriales</taxon>
        <taxon>Mycobacteriaceae</taxon>
        <taxon>Mycobacterium</taxon>
    </lineage>
</organism>
<protein>
    <recommendedName>
        <fullName evidence="1">Thioester domain-containing protein</fullName>
    </recommendedName>
</protein>
<evidence type="ECO:0000313" key="3">
    <source>
        <dbReference type="Proteomes" id="UP000240988"/>
    </source>
</evidence>
<dbReference type="NCBIfam" id="TIGR03934">
    <property type="entry name" value="TQXA_dom"/>
    <property type="match status" value="1"/>
</dbReference>
<feature type="domain" description="Thioester" evidence="1">
    <location>
        <begin position="100"/>
        <end position="156"/>
    </location>
</feature>
<accession>A0A2U3NWZ7</accession>
<dbReference type="InterPro" id="IPR013552">
    <property type="entry name" value="Thioester_dom"/>
</dbReference>
<reference evidence="2 3" key="1">
    <citation type="submission" date="2017-01" db="EMBL/GenBank/DDBJ databases">
        <authorList>
            <consortium name="Urmite Genomes"/>
        </authorList>
    </citation>
    <scope>NUCLEOTIDE SEQUENCE [LARGE SCALE GENOMIC DNA]</scope>
    <source>
        <strain evidence="2 3">AB57</strain>
    </source>
</reference>
<gene>
    <name evidence="2" type="ORF">MRAB57_3822</name>
</gene>
<proteinExistence type="predicted"/>
<keyword evidence="3" id="KW-1185">Reference proteome</keyword>
<evidence type="ECO:0000313" key="2">
    <source>
        <dbReference type="EMBL" id="SPM35985.1"/>
    </source>
</evidence>